<proteinExistence type="predicted"/>
<name>A0A839UJT8_9HYPH</name>
<keyword evidence="2" id="KW-1185">Reference proteome</keyword>
<evidence type="ECO:0000313" key="1">
    <source>
        <dbReference type="EMBL" id="MBB3148769.1"/>
    </source>
</evidence>
<dbReference type="RefSeq" id="WP_183664621.1">
    <property type="nucleotide sequence ID" value="NZ_JACHXN010000022.1"/>
</dbReference>
<reference evidence="1 2" key="1">
    <citation type="submission" date="2020-08" db="EMBL/GenBank/DDBJ databases">
        <title>Genomic Encyclopedia of Type Strains, Phase III (KMG-III): the genomes of soil and plant-associated and newly described type strains.</title>
        <authorList>
            <person name="Whitman W."/>
        </authorList>
    </citation>
    <scope>NUCLEOTIDE SEQUENCE [LARGE SCALE GENOMIC DNA]</scope>
    <source>
        <strain evidence="1 2">CECT 7015</strain>
    </source>
</reference>
<evidence type="ECO:0000313" key="2">
    <source>
        <dbReference type="Proteomes" id="UP000554520"/>
    </source>
</evidence>
<accession>A0A839UJT8</accession>
<protein>
    <submittedName>
        <fullName evidence="1">Uncharacterized protein</fullName>
    </submittedName>
</protein>
<dbReference type="Proteomes" id="UP000554520">
    <property type="component" value="Unassembled WGS sequence"/>
</dbReference>
<sequence>MTAHATPPFDRLRQLLLLLGSDHDGEALSAARALVKTLHKAGYDLHWLGDQLFSPQSGPHKATSDAPDFTGMDWRLMAMWCLAKAPAGFLTKRQHDFLCNVAGYDRPPSEKQTEFLRDLAAKVRKVAMP</sequence>
<dbReference type="AlphaFoldDB" id="A0A839UJT8"/>
<dbReference type="EMBL" id="JACHXN010000022">
    <property type="protein sequence ID" value="MBB3148769.1"/>
    <property type="molecule type" value="Genomic_DNA"/>
</dbReference>
<comment type="caution">
    <text evidence="1">The sequence shown here is derived from an EMBL/GenBank/DDBJ whole genome shotgun (WGS) entry which is preliminary data.</text>
</comment>
<organism evidence="1 2">
    <name type="scientific">Phyllobacterium trifolii</name>
    <dbReference type="NCBI Taxonomy" id="300193"/>
    <lineage>
        <taxon>Bacteria</taxon>
        <taxon>Pseudomonadati</taxon>
        <taxon>Pseudomonadota</taxon>
        <taxon>Alphaproteobacteria</taxon>
        <taxon>Hyphomicrobiales</taxon>
        <taxon>Phyllobacteriaceae</taxon>
        <taxon>Phyllobacterium</taxon>
    </lineage>
</organism>
<gene>
    <name evidence="1" type="ORF">FHS21_005217</name>
</gene>